<protein>
    <submittedName>
        <fullName evidence="3">Aminoacyl-histidine dipeptidase</fullName>
    </submittedName>
</protein>
<proteinExistence type="predicted"/>
<dbReference type="PRINTS" id="PR00934">
    <property type="entry name" value="XHISDIPTASE"/>
</dbReference>
<dbReference type="SUPFAM" id="SSF53187">
    <property type="entry name" value="Zn-dependent exopeptidases"/>
    <property type="match status" value="1"/>
</dbReference>
<dbReference type="PANTHER" id="PTHR43501">
    <property type="entry name" value="CYTOSOL NON-SPECIFIC DIPEPTIDASE"/>
    <property type="match status" value="1"/>
</dbReference>
<accession>A0ABW5KI69</accession>
<evidence type="ECO:0000313" key="3">
    <source>
        <dbReference type="EMBL" id="MFD2547452.1"/>
    </source>
</evidence>
<dbReference type="RefSeq" id="WP_380902220.1">
    <property type="nucleotide sequence ID" value="NZ_JBHUEG010000007.1"/>
</dbReference>
<dbReference type="PANTHER" id="PTHR43501:SF1">
    <property type="entry name" value="CYTOSOL NON-SPECIFIC DIPEPTIDASE"/>
    <property type="match status" value="1"/>
</dbReference>
<evidence type="ECO:0000259" key="2">
    <source>
        <dbReference type="Pfam" id="PF07687"/>
    </source>
</evidence>
<dbReference type="Proteomes" id="UP001597545">
    <property type="component" value="Unassembled WGS sequence"/>
</dbReference>
<dbReference type="PIRSF" id="PIRSF016599">
    <property type="entry name" value="Xaa-His_dipept"/>
    <property type="match status" value="1"/>
</dbReference>
<dbReference type="CDD" id="cd03890">
    <property type="entry name" value="M20_pepD"/>
    <property type="match status" value="1"/>
</dbReference>
<dbReference type="Gene3D" id="3.40.630.10">
    <property type="entry name" value="Zn peptidases"/>
    <property type="match status" value="2"/>
</dbReference>
<name>A0ABW5KI69_9SPHI</name>
<feature type="domain" description="Peptidase M20 dimerisation" evidence="2">
    <location>
        <begin position="209"/>
        <end position="292"/>
    </location>
</feature>
<reference evidence="4" key="1">
    <citation type="journal article" date="2019" name="Int. J. Syst. Evol. Microbiol.">
        <title>The Global Catalogue of Microorganisms (GCM) 10K type strain sequencing project: providing services to taxonomists for standard genome sequencing and annotation.</title>
        <authorList>
            <consortium name="The Broad Institute Genomics Platform"/>
            <consortium name="The Broad Institute Genome Sequencing Center for Infectious Disease"/>
            <person name="Wu L."/>
            <person name="Ma J."/>
        </authorList>
    </citation>
    <scope>NUCLEOTIDE SEQUENCE [LARGE SCALE GENOMIC DNA]</scope>
    <source>
        <strain evidence="4">KCTC 42662</strain>
    </source>
</reference>
<dbReference type="InterPro" id="IPR001160">
    <property type="entry name" value="Peptidase_M20C"/>
</dbReference>
<sequence length="489" mass="53319">MNSLLQHLEPRGLWSHFEALNAVPRASKKEDRVIQFMLDFGNNLGLETVKDTVGNVLIRKPATTGFEDRKTVVLQAHLDMVHQKNSDTAFDFDIQGIQMVVDGDWVRADGTTLGADNGIGVAAIMALLASVDIVHPALEALFTIDEETGMTGAKGLKGDWLTGEILLNLDTEEDAEIDIGCAGGVDVTASLDYVPEAVVGRTNAYILTVKGLHGGHSGMEIHKRLGNANKILNRILFDISPLGIRLSRIDGGGLRNAIPRESTAQFFVDMSNREAIQEAVDKAAAIIRSEYAGVDDNLRIELTEWSPNDSFVLPLALQDRLIRAVYAAPNGVYRMSTSFDGLVETSNNIARVEVGGGHMVVKCLTRSSVESSKRDLAATLQCCFELMGAHVTFSGDYPGWTPRPDSSILHVLKTTYKGLFKTDPEIVACHAGLECGILGRNYPEMEMISFGPTILGAHSPQERVSISSVQKFWTFLQAILKDIPIKETK</sequence>
<dbReference type="NCBIfam" id="TIGR01893">
    <property type="entry name" value="aa-his-dipept"/>
    <property type="match status" value="1"/>
</dbReference>
<dbReference type="EMBL" id="JBHULR010000003">
    <property type="protein sequence ID" value="MFD2547452.1"/>
    <property type="molecule type" value="Genomic_DNA"/>
</dbReference>
<dbReference type="Pfam" id="PF01546">
    <property type="entry name" value="Peptidase_M20"/>
    <property type="match status" value="1"/>
</dbReference>
<keyword evidence="4" id="KW-1185">Reference proteome</keyword>
<organism evidence="3 4">
    <name type="scientific">Sphingobacterium suaedae</name>
    <dbReference type="NCBI Taxonomy" id="1686402"/>
    <lineage>
        <taxon>Bacteria</taxon>
        <taxon>Pseudomonadati</taxon>
        <taxon>Bacteroidota</taxon>
        <taxon>Sphingobacteriia</taxon>
        <taxon>Sphingobacteriales</taxon>
        <taxon>Sphingobacteriaceae</taxon>
        <taxon>Sphingobacterium</taxon>
    </lineage>
</organism>
<dbReference type="InterPro" id="IPR002933">
    <property type="entry name" value="Peptidase_M20"/>
</dbReference>
<keyword evidence="1" id="KW-0378">Hydrolase</keyword>
<evidence type="ECO:0000313" key="4">
    <source>
        <dbReference type="Proteomes" id="UP001597545"/>
    </source>
</evidence>
<dbReference type="Pfam" id="PF07687">
    <property type="entry name" value="M20_dimer"/>
    <property type="match status" value="1"/>
</dbReference>
<evidence type="ECO:0000256" key="1">
    <source>
        <dbReference type="ARBA" id="ARBA00022801"/>
    </source>
</evidence>
<comment type="caution">
    <text evidence="3">The sequence shown here is derived from an EMBL/GenBank/DDBJ whole genome shotgun (WGS) entry which is preliminary data.</text>
</comment>
<dbReference type="InterPro" id="IPR011650">
    <property type="entry name" value="Peptidase_M20_dimer"/>
</dbReference>
<gene>
    <name evidence="3" type="ORF">ACFSR5_07330</name>
</gene>